<dbReference type="EMBL" id="CBFW010000439">
    <property type="protein sequence ID" value="CDC77544.1"/>
    <property type="molecule type" value="Genomic_DNA"/>
</dbReference>
<accession>R6U669</accession>
<proteinExistence type="predicted"/>
<comment type="caution">
    <text evidence="1">The sequence shown here is derived from an EMBL/GenBank/DDBJ whole genome shotgun (WGS) entry which is preliminary data.</text>
</comment>
<dbReference type="Proteomes" id="UP000017938">
    <property type="component" value="Unassembled WGS sequence"/>
</dbReference>
<dbReference type="AlphaFoldDB" id="R6U669"/>
<evidence type="ECO:0000313" key="2">
    <source>
        <dbReference type="Proteomes" id="UP000017938"/>
    </source>
</evidence>
<protein>
    <submittedName>
        <fullName evidence="1">Uncharacterized protein</fullName>
    </submittedName>
</protein>
<sequence>MIDFDKKTDIEIFDKLKTESDEAPEIVELAGYQVTKAELFAHTKDPAITVWDNKIKFNMACLRKFPGVSHIQLLIHPKQQRLIIRPCQPDVPDSLRWATGGGEKEIKNRDMICAIFAAKLFDLMGWNKSYRYKILGKPAVCDNEVLYLFKLTDFEMFVNTGTRKTRSYLPEDWRDCFGTPFEEHEESFKINLAEGYISTGKEGNGL</sequence>
<name>R6U669_9BACT</name>
<organism evidence="1 2">
    <name type="scientific">Candidatus Colimorpha enterica</name>
    <dbReference type="NCBI Taxonomy" id="3083063"/>
    <lineage>
        <taxon>Bacteria</taxon>
        <taxon>Pseudomonadati</taxon>
        <taxon>Bacteroidota</taxon>
        <taxon>Bacteroidia</taxon>
        <taxon>Bacteroidales</taxon>
        <taxon>Candidatus Colimorpha</taxon>
    </lineage>
</organism>
<evidence type="ECO:0000313" key="1">
    <source>
        <dbReference type="EMBL" id="CDC77544.1"/>
    </source>
</evidence>
<reference evidence="1" key="1">
    <citation type="submission" date="2012-11" db="EMBL/GenBank/DDBJ databases">
        <title>Dependencies among metagenomic species, viruses, plasmids and units of genetic variation.</title>
        <authorList>
            <person name="Nielsen H.B."/>
            <person name="Almeida M."/>
            <person name="Juncker A.S."/>
            <person name="Rasmussen S."/>
            <person name="Li J."/>
            <person name="Sunagawa S."/>
            <person name="Plichta D."/>
            <person name="Gautier L."/>
            <person name="Le Chatelier E."/>
            <person name="Peletier E."/>
            <person name="Bonde I."/>
            <person name="Nielsen T."/>
            <person name="Manichanh C."/>
            <person name="Arumugam M."/>
            <person name="Batto J."/>
            <person name="Santos M.B.Q.D."/>
            <person name="Blom N."/>
            <person name="Borruel N."/>
            <person name="Burgdorf K.S."/>
            <person name="Boumezbeur F."/>
            <person name="Casellas F."/>
            <person name="Dore J."/>
            <person name="Guarner F."/>
            <person name="Hansen T."/>
            <person name="Hildebrand F."/>
            <person name="Kaas R.S."/>
            <person name="Kennedy S."/>
            <person name="Kristiansen K."/>
            <person name="Kultima J.R."/>
            <person name="Leonard P."/>
            <person name="Levenez F."/>
            <person name="Lund O."/>
            <person name="Moumen B."/>
            <person name="Le Paslier D."/>
            <person name="Pons N."/>
            <person name="Pedersen O."/>
            <person name="Prifti E."/>
            <person name="Qin J."/>
            <person name="Raes J."/>
            <person name="Tap J."/>
            <person name="Tims S."/>
            <person name="Ussery D.W."/>
            <person name="Yamada T."/>
            <person name="MetaHit consortium"/>
            <person name="Renault P."/>
            <person name="Sicheritz-Ponten T."/>
            <person name="Bork P."/>
            <person name="Wang J."/>
            <person name="Brunak S."/>
            <person name="Ehrlich S.D."/>
        </authorList>
    </citation>
    <scope>NUCLEOTIDE SEQUENCE [LARGE SCALE GENOMIC DNA]</scope>
</reference>
<dbReference type="STRING" id="1263015.BN580_00472"/>
<gene>
    <name evidence="1" type="ORF">BN580_00472</name>
</gene>